<dbReference type="InterPro" id="IPR039486">
    <property type="entry name" value="Mug56/Spo71_PH"/>
</dbReference>
<dbReference type="AlphaFoldDB" id="K5UIZ2"/>
<evidence type="ECO:0000259" key="3">
    <source>
        <dbReference type="Pfam" id="PF23207"/>
    </source>
</evidence>
<reference evidence="4 5" key="1">
    <citation type="journal article" date="2012" name="BMC Genomics">
        <title>Comparative genomics of the white-rot fungi, Phanerochaete carnosa and P. chrysosporium, to elucidate the genetic basis of the distinct wood types they colonize.</title>
        <authorList>
            <person name="Suzuki H."/>
            <person name="MacDonald J."/>
            <person name="Syed K."/>
            <person name="Salamov A."/>
            <person name="Hori C."/>
            <person name="Aerts A."/>
            <person name="Henrissat B."/>
            <person name="Wiebenga A."/>
            <person name="vanKuyk P.A."/>
            <person name="Barry K."/>
            <person name="Lindquist E."/>
            <person name="LaButti K."/>
            <person name="Lapidus A."/>
            <person name="Lucas S."/>
            <person name="Coutinho P."/>
            <person name="Gong Y."/>
            <person name="Samejima M."/>
            <person name="Mahadevan R."/>
            <person name="Abou-Zaid M."/>
            <person name="de Vries R.P."/>
            <person name="Igarashi K."/>
            <person name="Yadav J.S."/>
            <person name="Grigoriev I.V."/>
            <person name="Master E.R."/>
        </authorList>
    </citation>
    <scope>NUCLEOTIDE SEQUENCE [LARGE SCALE GENOMIC DNA]</scope>
    <source>
        <strain evidence="4 5">HHB-10118-sp</strain>
    </source>
</reference>
<protein>
    <submittedName>
        <fullName evidence="4">Uncharacterized protein</fullName>
    </submittedName>
</protein>
<feature type="compositionally biased region" description="Low complexity" evidence="1">
    <location>
        <begin position="287"/>
        <end position="299"/>
    </location>
</feature>
<dbReference type="HOGENOM" id="CLU_008203_0_0_1"/>
<dbReference type="RefSeq" id="XP_007401584.1">
    <property type="nucleotide sequence ID" value="XM_007401522.1"/>
</dbReference>
<evidence type="ECO:0000256" key="1">
    <source>
        <dbReference type="SAM" id="MobiDB-lite"/>
    </source>
</evidence>
<dbReference type="OrthoDB" id="5579281at2759"/>
<dbReference type="Proteomes" id="UP000008370">
    <property type="component" value="Unassembled WGS sequence"/>
</dbReference>
<dbReference type="KEGG" id="pco:PHACADRAFT_106034"/>
<feature type="domain" description="Prospore membrane adapter protein SPO71 PH" evidence="3">
    <location>
        <begin position="308"/>
        <end position="449"/>
    </location>
</feature>
<evidence type="ECO:0000313" key="5">
    <source>
        <dbReference type="Proteomes" id="UP000008370"/>
    </source>
</evidence>
<dbReference type="PANTHER" id="PTHR28076:SF1">
    <property type="entry name" value="PROSPORE MEMBRANE ADAPTER PROTEIN SPO71"/>
    <property type="match status" value="1"/>
</dbReference>
<dbReference type="GeneID" id="18907381"/>
<sequence>MVSPHAVPPPTTVDPRPEAAKHDDPHKLRRRFIGPMPERVASQLDSTVVVSRKGWLRRFSRRQGDTDEDAGVHDAIREYALQFFLGQGGREEDWGENAERDVREEMYRKWEQTEWAKARTRRREAKSSPKQWIGTSFDVGVFLGVNMFDATRTIYTTTEDGMDSSALQDGLSPQMDSPRNSFPFSNGNTYRPGSPNSATPLLEGSPSLGEGNLRPPEPTRTRTSKSTPGMSTSAISNTTQGHLDILRSSKGKKRMVHYSDEPTPQEEPAPPDQVLARTDSRVEDTSAGAAQHAQEATTAEPKDAEPDVVMRGEMLVQIFFTGIDNLGAGFDEAKARVTPHVQYYDFSEHIVAWRKGRIELYKNYSIPGREWLIGHKQLAFIIPLKTGTRLSLYSFTDFTFCLTCPYRLLRGKTALKGRLLLGLKGTVVFIFNVKARTRAADWFWKLWCVQKLGGELPTSVELRCPRLDTRVRVDVPSGEFSTLEKAYAIFTPENTVNLCKQVMHSVEDYDAVIGKALSEGSSLQLAWRVDARLDWVWQAEDVTGKRRDWAVLYGLSIRQAGKPVHLELRLEEHRTTRLHLKDGTRLDEPPGVEGYLERVQPNSQSKQAQYLSIHDGYVFFVNAAQAHPPPPPGPPSEINDPDALRKAEASRGAQQVLTANGLCDLRSIVVVRRAFQTIPRRTEEADSRDHPEWEDTPEFWEAVEQDEEDLRDAGGPGGIAKASDATQMRLRRSFELVLKSGSIVRFEAYSAQYALEWIARLRPLISYWKKRHQADAHNEMDVMHTATGRPRITPHKHVDSEQDELPEAPPDPETSSPELSWFYDWCLLEGCRPISKTGRLFGRKGLRGQYQHMQLVLVAGHLVEFNITSTSLHQRRRGTVHLLDAYVCSGHLAAQHLPEGQYRPDDPPLPRRYQDGLESDDLDEDTLFMVWWHRVAKKVPETSVPALAAKRKTSVYRTRSKLERDAWVWAIKAEIEKELRASREREAKLREAGGLMP</sequence>
<dbReference type="Pfam" id="PF23207">
    <property type="entry name" value="PH_SPO71"/>
    <property type="match status" value="1"/>
</dbReference>
<dbReference type="PANTHER" id="PTHR28076">
    <property type="entry name" value="SPORULATION-SPECIFIC PROTEIN 71"/>
    <property type="match status" value="1"/>
</dbReference>
<feature type="compositionally biased region" description="Polar residues" evidence="1">
    <location>
        <begin position="174"/>
        <end position="199"/>
    </location>
</feature>
<proteinExistence type="predicted"/>
<organism evidence="4 5">
    <name type="scientific">Phanerochaete carnosa (strain HHB-10118-sp)</name>
    <name type="common">White-rot fungus</name>
    <name type="synonym">Peniophora carnosa</name>
    <dbReference type="NCBI Taxonomy" id="650164"/>
    <lineage>
        <taxon>Eukaryota</taxon>
        <taxon>Fungi</taxon>
        <taxon>Dikarya</taxon>
        <taxon>Basidiomycota</taxon>
        <taxon>Agaricomycotina</taxon>
        <taxon>Agaricomycetes</taxon>
        <taxon>Polyporales</taxon>
        <taxon>Phanerochaetaceae</taxon>
        <taxon>Phanerochaete</taxon>
    </lineage>
</organism>
<evidence type="ECO:0000313" key="4">
    <source>
        <dbReference type="EMBL" id="EKM49516.1"/>
    </source>
</evidence>
<feature type="compositionally biased region" description="Polar residues" evidence="1">
    <location>
        <begin position="224"/>
        <end position="241"/>
    </location>
</feature>
<dbReference type="Pfam" id="PF15404">
    <property type="entry name" value="PH_4"/>
    <property type="match status" value="1"/>
</dbReference>
<evidence type="ECO:0000259" key="2">
    <source>
        <dbReference type="Pfam" id="PF15404"/>
    </source>
</evidence>
<feature type="region of interest" description="Disordered" evidence="1">
    <location>
        <begin position="789"/>
        <end position="816"/>
    </location>
</feature>
<name>K5UIZ2_PHACS</name>
<feature type="region of interest" description="Disordered" evidence="1">
    <location>
        <begin position="623"/>
        <end position="651"/>
    </location>
</feature>
<feature type="compositionally biased region" description="Pro residues" evidence="1">
    <location>
        <begin position="1"/>
        <end position="12"/>
    </location>
</feature>
<dbReference type="InterPro" id="IPR040345">
    <property type="entry name" value="Mug56/Spo71"/>
</dbReference>
<accession>K5UIZ2</accession>
<dbReference type="STRING" id="650164.K5UIZ2"/>
<dbReference type="InParanoid" id="K5UIZ2"/>
<feature type="region of interest" description="Disordered" evidence="1">
    <location>
        <begin position="161"/>
        <end position="306"/>
    </location>
</feature>
<dbReference type="InterPro" id="IPR057379">
    <property type="entry name" value="PH_SPO71"/>
</dbReference>
<feature type="domain" description="Mug56/Spo71 PH" evidence="2">
    <location>
        <begin position="837"/>
        <end position="933"/>
    </location>
</feature>
<feature type="compositionally biased region" description="Basic and acidic residues" evidence="1">
    <location>
        <begin position="15"/>
        <end position="26"/>
    </location>
</feature>
<dbReference type="GO" id="GO:1902657">
    <property type="term" value="P:protein localization to prospore membrane"/>
    <property type="evidence" value="ECO:0007669"/>
    <property type="project" value="InterPro"/>
</dbReference>
<dbReference type="EMBL" id="JH930480">
    <property type="protein sequence ID" value="EKM49516.1"/>
    <property type="molecule type" value="Genomic_DNA"/>
</dbReference>
<feature type="region of interest" description="Disordered" evidence="1">
    <location>
        <begin position="1"/>
        <end position="26"/>
    </location>
</feature>
<gene>
    <name evidence="4" type="ORF">PHACADRAFT_106034</name>
</gene>
<keyword evidence="5" id="KW-1185">Reference proteome</keyword>